<gene>
    <name evidence="2" type="ORF">AVDCRST_MAG39-670</name>
</gene>
<feature type="compositionally biased region" description="Low complexity" evidence="1">
    <location>
        <begin position="143"/>
        <end position="156"/>
    </location>
</feature>
<feature type="non-terminal residue" evidence="2">
    <location>
        <position position="245"/>
    </location>
</feature>
<feature type="compositionally biased region" description="Low complexity" evidence="1">
    <location>
        <begin position="109"/>
        <end position="127"/>
    </location>
</feature>
<dbReference type="EMBL" id="CADCVW010000029">
    <property type="protein sequence ID" value="CAA9489436.1"/>
    <property type="molecule type" value="Genomic_DNA"/>
</dbReference>
<sequence length="245" mass="25206">GDACAACDSTDTRTDLLRRDGADDPAAGVRRVRAQLLPARDHRFGPAANADDAAHPHPRPRLHGMAAAVHRPGGADLGAAAPAAHAARHDLDGAGCGDGGGWRDDRGAAGRQGQRTAGDTAAYLGRGAADRHAGLRRARRGRIPLPARPADAQAADAARHYSDAAAGDRKDADAVDAARGRDGDAGRVPDGAAFDRLGSLPARAAAQGDDDRRRGARGRAIVPNGGMADRRLAELRRLAGGRARL</sequence>
<accession>A0A6J4S5M9</accession>
<feature type="region of interest" description="Disordered" evidence="1">
    <location>
        <begin position="103"/>
        <end position="223"/>
    </location>
</feature>
<evidence type="ECO:0000313" key="2">
    <source>
        <dbReference type="EMBL" id="CAA9489436.1"/>
    </source>
</evidence>
<organism evidence="2">
    <name type="scientific">uncultured Sphingomonadaceae bacterium</name>
    <dbReference type="NCBI Taxonomy" id="169976"/>
    <lineage>
        <taxon>Bacteria</taxon>
        <taxon>Pseudomonadati</taxon>
        <taxon>Pseudomonadota</taxon>
        <taxon>Alphaproteobacteria</taxon>
        <taxon>Sphingomonadales</taxon>
        <taxon>Sphingomonadaceae</taxon>
        <taxon>environmental samples</taxon>
    </lineage>
</organism>
<name>A0A6J4S5M9_9SPHN</name>
<evidence type="ECO:0000256" key="1">
    <source>
        <dbReference type="SAM" id="MobiDB-lite"/>
    </source>
</evidence>
<protein>
    <submittedName>
        <fullName evidence="2">Uncharacterized protein</fullName>
    </submittedName>
</protein>
<feature type="region of interest" description="Disordered" evidence="1">
    <location>
        <begin position="35"/>
        <end position="60"/>
    </location>
</feature>
<reference evidence="2" key="1">
    <citation type="submission" date="2020-02" db="EMBL/GenBank/DDBJ databases">
        <authorList>
            <person name="Meier V. D."/>
        </authorList>
    </citation>
    <scope>NUCLEOTIDE SEQUENCE</scope>
    <source>
        <strain evidence="2">AVDCRST_MAG39</strain>
    </source>
</reference>
<proteinExistence type="predicted"/>
<feature type="compositionally biased region" description="Basic and acidic residues" evidence="1">
    <location>
        <begin position="157"/>
        <end position="187"/>
    </location>
</feature>
<feature type="non-terminal residue" evidence="2">
    <location>
        <position position="1"/>
    </location>
</feature>
<dbReference type="AlphaFoldDB" id="A0A6J4S5M9"/>